<keyword evidence="3" id="KW-1185">Reference proteome</keyword>
<evidence type="ECO:0000313" key="2">
    <source>
        <dbReference type="EMBL" id="KDO23415.1"/>
    </source>
</evidence>
<dbReference type="VEuPathDB" id="FungiDB:SPRG_11508"/>
<name>A0A067C2P7_SAPPC</name>
<dbReference type="Proteomes" id="UP000030745">
    <property type="component" value="Unassembled WGS sequence"/>
</dbReference>
<gene>
    <name evidence="2" type="ORF">SPRG_11508</name>
</gene>
<proteinExistence type="predicted"/>
<dbReference type="GeneID" id="24133540"/>
<protein>
    <submittedName>
        <fullName evidence="2">Uncharacterized protein</fullName>
    </submittedName>
</protein>
<dbReference type="RefSeq" id="XP_012205903.1">
    <property type="nucleotide sequence ID" value="XM_012350513.1"/>
</dbReference>
<feature type="compositionally biased region" description="Basic and acidic residues" evidence="1">
    <location>
        <begin position="435"/>
        <end position="450"/>
    </location>
</feature>
<dbReference type="KEGG" id="spar:SPRG_11508"/>
<accession>A0A067C2P7</accession>
<organism evidence="2 3">
    <name type="scientific">Saprolegnia parasitica (strain CBS 223.65)</name>
    <dbReference type="NCBI Taxonomy" id="695850"/>
    <lineage>
        <taxon>Eukaryota</taxon>
        <taxon>Sar</taxon>
        <taxon>Stramenopiles</taxon>
        <taxon>Oomycota</taxon>
        <taxon>Saprolegniomycetes</taxon>
        <taxon>Saprolegniales</taxon>
        <taxon>Saprolegniaceae</taxon>
        <taxon>Saprolegnia</taxon>
    </lineage>
</organism>
<dbReference type="AlphaFoldDB" id="A0A067C2P7"/>
<reference evidence="2 3" key="1">
    <citation type="journal article" date="2013" name="PLoS Genet.">
        <title>Distinctive expansion of potential virulence genes in the genome of the oomycete fish pathogen Saprolegnia parasitica.</title>
        <authorList>
            <person name="Jiang R.H."/>
            <person name="de Bruijn I."/>
            <person name="Haas B.J."/>
            <person name="Belmonte R."/>
            <person name="Lobach L."/>
            <person name="Christie J."/>
            <person name="van den Ackerveken G."/>
            <person name="Bottin A."/>
            <person name="Bulone V."/>
            <person name="Diaz-Moreno S.M."/>
            <person name="Dumas B."/>
            <person name="Fan L."/>
            <person name="Gaulin E."/>
            <person name="Govers F."/>
            <person name="Grenville-Briggs L.J."/>
            <person name="Horner N.R."/>
            <person name="Levin J.Z."/>
            <person name="Mammella M."/>
            <person name="Meijer H.J."/>
            <person name="Morris P."/>
            <person name="Nusbaum C."/>
            <person name="Oome S."/>
            <person name="Phillips A.J."/>
            <person name="van Rooyen D."/>
            <person name="Rzeszutek E."/>
            <person name="Saraiva M."/>
            <person name="Secombes C.J."/>
            <person name="Seidl M.F."/>
            <person name="Snel B."/>
            <person name="Stassen J.H."/>
            <person name="Sykes S."/>
            <person name="Tripathy S."/>
            <person name="van den Berg H."/>
            <person name="Vega-Arreguin J.C."/>
            <person name="Wawra S."/>
            <person name="Young S.K."/>
            <person name="Zeng Q."/>
            <person name="Dieguez-Uribeondo J."/>
            <person name="Russ C."/>
            <person name="Tyler B.M."/>
            <person name="van West P."/>
        </authorList>
    </citation>
    <scope>NUCLEOTIDE SEQUENCE [LARGE SCALE GENOMIC DNA]</scope>
    <source>
        <strain evidence="2 3">CBS 223.65</strain>
    </source>
</reference>
<evidence type="ECO:0000256" key="1">
    <source>
        <dbReference type="SAM" id="MobiDB-lite"/>
    </source>
</evidence>
<dbReference type="OrthoDB" id="10520522at2759"/>
<evidence type="ECO:0000313" key="3">
    <source>
        <dbReference type="Proteomes" id="UP000030745"/>
    </source>
</evidence>
<feature type="region of interest" description="Disordered" evidence="1">
    <location>
        <begin position="429"/>
        <end position="479"/>
    </location>
</feature>
<sequence>MEADLESTVLDYDPERVRWTAIFLAHFELNATSFTKAQKTHWLVIFLVDNKLYELLTKSSCDFYSNVYVPEPHPHDPSLILTKNIDPDHVLKRFATHISTGFAGSFNPKLWREGEKPVLPDWWYSSKRDHQNVPDARLFWSEKVEARLAPTHPHEANLVRIWRNFFSVFDESGITDDQRLEYVAAFFDWLDPIVRSAFYARPMGQHYPLPIDIKKRHSADQVQANTTPIQYSDADLIDLGEVAARDGYDSDDNQLADMAAYTSQVWASFEDEETPLSLCAALPAASLPSEEAPASMGGTLPTCLIEALYLMGDGFRQRLAFLRGHAINQTYDAMTPEDQRVPYSNERFASSMNVESTFSLLNAIQKREGRGSVGKQRVDDVVIAMKKLLLVQLEDCWTKRKKDHNYDEQTYYKSIKELYQWDHPNVARPVKRGRATTESKSENLVRDDPQARANPPIRHYFKDMTSIKRPKGVGEDQTS</sequence>
<dbReference type="EMBL" id="KK583254">
    <property type="protein sequence ID" value="KDO23415.1"/>
    <property type="molecule type" value="Genomic_DNA"/>
</dbReference>